<protein>
    <submittedName>
        <fullName evidence="1">Uncharacterized protein</fullName>
    </submittedName>
</protein>
<dbReference type="OrthoDB" id="981796at2"/>
<organism evidence="1 2">
    <name type="scientific">Marinoscillum furvescens DSM 4134</name>
    <dbReference type="NCBI Taxonomy" id="1122208"/>
    <lineage>
        <taxon>Bacteria</taxon>
        <taxon>Pseudomonadati</taxon>
        <taxon>Bacteroidota</taxon>
        <taxon>Cytophagia</taxon>
        <taxon>Cytophagales</taxon>
        <taxon>Reichenbachiellaceae</taxon>
        <taxon>Marinoscillum</taxon>
    </lineage>
</organism>
<reference evidence="1 2" key="1">
    <citation type="submission" date="2018-07" db="EMBL/GenBank/DDBJ databases">
        <title>Genomic Encyclopedia of Type Strains, Phase IV (KMG-IV): sequencing the most valuable type-strain genomes for metagenomic binning, comparative biology and taxonomic classification.</title>
        <authorList>
            <person name="Goeker M."/>
        </authorList>
    </citation>
    <scope>NUCLEOTIDE SEQUENCE [LARGE SCALE GENOMIC DNA]</scope>
    <source>
        <strain evidence="1 2">DSM 4134</strain>
    </source>
</reference>
<comment type="caution">
    <text evidence="1">The sequence shown here is derived from an EMBL/GenBank/DDBJ whole genome shotgun (WGS) entry which is preliminary data.</text>
</comment>
<proteinExistence type="predicted"/>
<sequence>MNVSELQLHQAIDAIRDSEKLEAIYTLLKGTKGPFKPMSGEEYVGAIDEARQQIKEGKCLSVDDLEKESDNW</sequence>
<dbReference type="AlphaFoldDB" id="A0A3D9L272"/>
<dbReference type="RefSeq" id="WP_115868145.1">
    <property type="nucleotide sequence ID" value="NZ_QREG01000009.1"/>
</dbReference>
<name>A0A3D9L272_MARFU</name>
<dbReference type="EMBL" id="QREG01000009">
    <property type="protein sequence ID" value="RED98839.1"/>
    <property type="molecule type" value="Genomic_DNA"/>
</dbReference>
<accession>A0A3D9L272</accession>
<dbReference type="Proteomes" id="UP000256779">
    <property type="component" value="Unassembled WGS sequence"/>
</dbReference>
<evidence type="ECO:0000313" key="2">
    <source>
        <dbReference type="Proteomes" id="UP000256779"/>
    </source>
</evidence>
<gene>
    <name evidence="1" type="ORF">C7460_10931</name>
</gene>
<evidence type="ECO:0000313" key="1">
    <source>
        <dbReference type="EMBL" id="RED98839.1"/>
    </source>
</evidence>
<keyword evidence="2" id="KW-1185">Reference proteome</keyword>